<dbReference type="AlphaFoldDB" id="A0AAD7TUK2"/>
<evidence type="ECO:0000313" key="3">
    <source>
        <dbReference type="Proteomes" id="UP001215151"/>
    </source>
</evidence>
<name>A0AAD7TUK2_9APHY</name>
<dbReference type="PANTHER" id="PTHR28207:SF1">
    <property type="entry name" value="ATP SYNTHASE SUBUNIT H, MITOCHONDRIAL"/>
    <property type="match status" value="1"/>
</dbReference>
<comment type="caution">
    <text evidence="2">The sequence shown here is derived from an EMBL/GenBank/DDBJ whole genome shotgun (WGS) entry which is preliminary data.</text>
</comment>
<reference evidence="2" key="1">
    <citation type="submission" date="2022-11" db="EMBL/GenBank/DDBJ databases">
        <title>Genome Sequence of Cubamyces cubensis.</title>
        <authorList>
            <person name="Buettner E."/>
        </authorList>
    </citation>
    <scope>NUCLEOTIDE SEQUENCE</scope>
    <source>
        <strain evidence="2">MPL-01</strain>
    </source>
</reference>
<dbReference type="EMBL" id="JAPEVG010000153">
    <property type="protein sequence ID" value="KAJ8480811.1"/>
    <property type="molecule type" value="Genomic_DNA"/>
</dbReference>
<dbReference type="PANTHER" id="PTHR28207">
    <property type="entry name" value="ATP SYNTHASE SUBUNIT H, MITOCHONDRIAL"/>
    <property type="match status" value="1"/>
</dbReference>
<gene>
    <name evidence="2" type="ORF">ONZ51_g6416</name>
</gene>
<sequence>MSSAILRQASSVARTATRSCAFSTSAVARRDFVQELYLKELKSYKAPPPAPVLPADLAVELSAYDSAEPTFAASAKPAESEESSGPTGADAFLAFLEADEPKAEAHH</sequence>
<dbReference type="InterPro" id="IPR019711">
    <property type="entry name" value="ATP_synth_F0_suH"/>
</dbReference>
<dbReference type="Proteomes" id="UP001215151">
    <property type="component" value="Unassembled WGS sequence"/>
</dbReference>
<evidence type="ECO:0000256" key="1">
    <source>
        <dbReference type="SAM" id="MobiDB-lite"/>
    </source>
</evidence>
<organism evidence="2 3">
    <name type="scientific">Trametes cubensis</name>
    <dbReference type="NCBI Taxonomy" id="1111947"/>
    <lineage>
        <taxon>Eukaryota</taxon>
        <taxon>Fungi</taxon>
        <taxon>Dikarya</taxon>
        <taxon>Basidiomycota</taxon>
        <taxon>Agaricomycotina</taxon>
        <taxon>Agaricomycetes</taxon>
        <taxon>Polyporales</taxon>
        <taxon>Polyporaceae</taxon>
        <taxon>Trametes</taxon>
    </lineage>
</organism>
<dbReference type="GO" id="GO:0046933">
    <property type="term" value="F:proton-transporting ATP synthase activity, rotational mechanism"/>
    <property type="evidence" value="ECO:0007669"/>
    <property type="project" value="TreeGrafter"/>
</dbReference>
<protein>
    <submittedName>
        <fullName evidence="2">Uncharacterized protein</fullName>
    </submittedName>
</protein>
<proteinExistence type="predicted"/>
<feature type="region of interest" description="Disordered" evidence="1">
    <location>
        <begin position="70"/>
        <end position="91"/>
    </location>
</feature>
<dbReference type="Pfam" id="PF10775">
    <property type="entry name" value="ATP_sub_h"/>
    <property type="match status" value="1"/>
</dbReference>
<accession>A0AAD7TUK2</accession>
<keyword evidence="3" id="KW-1185">Reference proteome</keyword>
<evidence type="ECO:0000313" key="2">
    <source>
        <dbReference type="EMBL" id="KAJ8480811.1"/>
    </source>
</evidence>